<name>A0A9P1DLR2_9DINO</name>
<dbReference type="OrthoDB" id="446449at2759"/>
<feature type="compositionally biased region" description="Basic residues" evidence="1">
    <location>
        <begin position="121"/>
        <end position="135"/>
    </location>
</feature>
<evidence type="ECO:0000313" key="4">
    <source>
        <dbReference type="Proteomes" id="UP001152797"/>
    </source>
</evidence>
<evidence type="ECO:0000313" key="2">
    <source>
        <dbReference type="EMBL" id="CAI4011702.1"/>
    </source>
</evidence>
<dbReference type="EMBL" id="CAMXCT020005212">
    <property type="protein sequence ID" value="CAL1165077.1"/>
    <property type="molecule type" value="Genomic_DNA"/>
</dbReference>
<feature type="region of interest" description="Disordered" evidence="1">
    <location>
        <begin position="91"/>
        <end position="157"/>
    </location>
</feature>
<dbReference type="EMBL" id="CAMXCT010005212">
    <property type="protein sequence ID" value="CAI4011702.1"/>
    <property type="molecule type" value="Genomic_DNA"/>
</dbReference>
<proteinExistence type="predicted"/>
<gene>
    <name evidence="2" type="ORF">C1SCF055_LOCUS36837</name>
</gene>
<feature type="compositionally biased region" description="Low complexity" evidence="1">
    <location>
        <begin position="136"/>
        <end position="157"/>
    </location>
</feature>
<reference evidence="2" key="1">
    <citation type="submission" date="2022-10" db="EMBL/GenBank/DDBJ databases">
        <authorList>
            <person name="Chen Y."/>
            <person name="Dougan E. K."/>
            <person name="Chan C."/>
            <person name="Rhodes N."/>
            <person name="Thang M."/>
        </authorList>
    </citation>
    <scope>NUCLEOTIDE SEQUENCE</scope>
</reference>
<dbReference type="Proteomes" id="UP001152797">
    <property type="component" value="Unassembled WGS sequence"/>
</dbReference>
<dbReference type="AlphaFoldDB" id="A0A9P1DLR2"/>
<keyword evidence="4" id="KW-1185">Reference proteome</keyword>
<evidence type="ECO:0000256" key="1">
    <source>
        <dbReference type="SAM" id="MobiDB-lite"/>
    </source>
</evidence>
<comment type="caution">
    <text evidence="2">The sequence shown here is derived from an EMBL/GenBank/DDBJ whole genome shotgun (WGS) entry which is preliminary data.</text>
</comment>
<organism evidence="2">
    <name type="scientific">Cladocopium goreaui</name>
    <dbReference type="NCBI Taxonomy" id="2562237"/>
    <lineage>
        <taxon>Eukaryota</taxon>
        <taxon>Sar</taxon>
        <taxon>Alveolata</taxon>
        <taxon>Dinophyceae</taxon>
        <taxon>Suessiales</taxon>
        <taxon>Symbiodiniaceae</taxon>
        <taxon>Cladocopium</taxon>
    </lineage>
</organism>
<protein>
    <submittedName>
        <fullName evidence="2">Uncharacterized protein</fullName>
    </submittedName>
</protein>
<dbReference type="EMBL" id="CAMXCT030005212">
    <property type="protein sequence ID" value="CAL4799014.1"/>
    <property type="molecule type" value="Genomic_DNA"/>
</dbReference>
<evidence type="ECO:0000313" key="3">
    <source>
        <dbReference type="EMBL" id="CAL1165077.1"/>
    </source>
</evidence>
<reference evidence="3" key="2">
    <citation type="submission" date="2024-04" db="EMBL/GenBank/DDBJ databases">
        <authorList>
            <person name="Chen Y."/>
            <person name="Shah S."/>
            <person name="Dougan E. K."/>
            <person name="Thang M."/>
            <person name="Chan C."/>
        </authorList>
    </citation>
    <scope>NUCLEOTIDE SEQUENCE [LARGE SCALE GENOMIC DNA]</scope>
</reference>
<sequence length="157" mass="17616">MDSWSECKGEWRKSALFLKMTSRSSSSSFGSRRWLTRNQLVAKYNDQSMADAICNGKLGDEELKNTHTKPHPDAPQNEDLRLFLVWDAEGEEDREDTAVEELFRSVDGSDSETEEDAPKKKGEKKKTQKKTKKKSSSSASTESNSVESISSSTDPCL</sequence>
<accession>A0A9P1DLR2</accession>